<name>A0A5C4RSU4_9GAMM</name>
<evidence type="ECO:0000313" key="6">
    <source>
        <dbReference type="Proteomes" id="UP000305760"/>
    </source>
</evidence>
<evidence type="ECO:0000313" key="5">
    <source>
        <dbReference type="EMBL" id="TNJ33931.1"/>
    </source>
</evidence>
<dbReference type="Proteomes" id="UP000305760">
    <property type="component" value="Unassembled WGS sequence"/>
</dbReference>
<reference evidence="5 6" key="1">
    <citation type="submission" date="2019-03" db="EMBL/GenBank/DDBJ databases">
        <title>Arenimonas daejeonensis sp. nov., isolated from compost.</title>
        <authorList>
            <person name="Jeon C.O."/>
        </authorList>
    </citation>
    <scope>NUCLEOTIDE SEQUENCE [LARGE SCALE GENOMIC DNA]</scope>
    <source>
        <strain evidence="5 6">R29</strain>
    </source>
</reference>
<dbReference type="InterPro" id="IPR050624">
    <property type="entry name" value="HTH-type_Tx_Regulator"/>
</dbReference>
<dbReference type="Gene3D" id="1.10.357.10">
    <property type="entry name" value="Tetracycline Repressor, domain 2"/>
    <property type="match status" value="1"/>
</dbReference>
<evidence type="ECO:0000256" key="2">
    <source>
        <dbReference type="PROSITE-ProRule" id="PRU00335"/>
    </source>
</evidence>
<dbReference type="GO" id="GO:0003677">
    <property type="term" value="F:DNA binding"/>
    <property type="evidence" value="ECO:0007669"/>
    <property type="project" value="UniProtKB-UniRule"/>
</dbReference>
<organism evidence="5 6">
    <name type="scientific">Arenimonas terrae</name>
    <dbReference type="NCBI Taxonomy" id="2546226"/>
    <lineage>
        <taxon>Bacteria</taxon>
        <taxon>Pseudomonadati</taxon>
        <taxon>Pseudomonadota</taxon>
        <taxon>Gammaproteobacteria</taxon>
        <taxon>Lysobacterales</taxon>
        <taxon>Lysobacteraceae</taxon>
        <taxon>Arenimonas</taxon>
    </lineage>
</organism>
<sequence>MRARAVPRHAVHSARASQSAITHTIMPPCTGRLSAPMRTRSATHSSLLMPCAVGWCDIASRDSALAPIRVPPTRRRASGEGGVGIGGLRTGCAHAGGRRAPVSGQSRPPVRQGAWENPAMTLAHDAQDPRKRRSREALLQAFFGLVLSRRYHEITIADVVAKAGVSRSTFYEHFRSKDALLAAAIEGPFGILASMLGEPSPTCVQGILEHFWQNRAMARGIFQGAGLRPVRATLVAMIEARLKRDHGAHLRVPPRLAAHSLADAMLSPILAWLAGEATCTAADLAQTLQASTAAMLGAMRVGGRA</sequence>
<gene>
    <name evidence="5" type="ORF">E1B00_11430</name>
</gene>
<evidence type="ECO:0000256" key="3">
    <source>
        <dbReference type="SAM" id="MobiDB-lite"/>
    </source>
</evidence>
<dbReference type="PROSITE" id="PS50977">
    <property type="entry name" value="HTH_TETR_2"/>
    <property type="match status" value="1"/>
</dbReference>
<proteinExistence type="predicted"/>
<dbReference type="PANTHER" id="PTHR43479">
    <property type="entry name" value="ACREF/ENVCD OPERON REPRESSOR-RELATED"/>
    <property type="match status" value="1"/>
</dbReference>
<evidence type="ECO:0000259" key="4">
    <source>
        <dbReference type="PROSITE" id="PS50977"/>
    </source>
</evidence>
<dbReference type="SUPFAM" id="SSF46689">
    <property type="entry name" value="Homeodomain-like"/>
    <property type="match status" value="1"/>
</dbReference>
<keyword evidence="6" id="KW-1185">Reference proteome</keyword>
<feature type="DNA-binding region" description="H-T-H motif" evidence="2">
    <location>
        <begin position="155"/>
        <end position="174"/>
    </location>
</feature>
<feature type="domain" description="HTH tetR-type" evidence="4">
    <location>
        <begin position="132"/>
        <end position="192"/>
    </location>
</feature>
<dbReference type="InterPro" id="IPR001647">
    <property type="entry name" value="HTH_TetR"/>
</dbReference>
<dbReference type="InterPro" id="IPR009057">
    <property type="entry name" value="Homeodomain-like_sf"/>
</dbReference>
<evidence type="ECO:0000256" key="1">
    <source>
        <dbReference type="ARBA" id="ARBA00023125"/>
    </source>
</evidence>
<accession>A0A5C4RSU4</accession>
<dbReference type="EMBL" id="SMDR01000002">
    <property type="protein sequence ID" value="TNJ33931.1"/>
    <property type="molecule type" value="Genomic_DNA"/>
</dbReference>
<protein>
    <submittedName>
        <fullName evidence="5">TetR/AcrR family transcriptional regulator</fullName>
    </submittedName>
</protein>
<dbReference type="PANTHER" id="PTHR43479:SF11">
    <property type="entry name" value="ACREF_ENVCD OPERON REPRESSOR-RELATED"/>
    <property type="match status" value="1"/>
</dbReference>
<dbReference type="OrthoDB" id="9798857at2"/>
<feature type="region of interest" description="Disordered" evidence="3">
    <location>
        <begin position="94"/>
        <end position="118"/>
    </location>
</feature>
<keyword evidence="1 2" id="KW-0238">DNA-binding</keyword>
<comment type="caution">
    <text evidence="5">The sequence shown here is derived from an EMBL/GenBank/DDBJ whole genome shotgun (WGS) entry which is preliminary data.</text>
</comment>
<dbReference type="Pfam" id="PF00440">
    <property type="entry name" value="TetR_N"/>
    <property type="match status" value="1"/>
</dbReference>
<dbReference type="AlphaFoldDB" id="A0A5C4RSU4"/>